<evidence type="ECO:0000313" key="3">
    <source>
        <dbReference type="Proteomes" id="UP001153954"/>
    </source>
</evidence>
<sequence>MLVKCKSKILYFYVSNENINTKEQEVDLKGLIPVPNTMDIHQVLTTDQANVIKYRKLACFCENPSCDCFDVTKEHNLKLKKQKRKFNAGLKEMKKKSNKRTRFENSRKKSLQPDDSDTSVNSEVTYAESDDSIWNADDEIYSEFENDESKENNVEIINKTKKTVNSKNTKITVLSDIKNTPENQPYFDLTKYGPFKLQEVNKIQTHKKHDTRNIYNNPTPSTSGVKQESIIKKTAMERKKVAKEDYNITTTEHKEIDEYLRLKTTKNNEPKTEHVNCSITETEEPTKLQQEINKFLYNPNAPILDVTQESIITGAVIEDKKNTMEENNIITKQLEIDEYLRQNLTENNDYTNRGNETGEPTKVQKELNDLNIYNINDSVLVRYYERKTWVYYIGFIEGIEIKNDVTYYTVRFLKSVKKPQQLKFITPKKIDRDTVPAQCVVKNVILEYFSNEYKLKDSFDHIYFE</sequence>
<feature type="compositionally biased region" description="Polar residues" evidence="1">
    <location>
        <begin position="213"/>
        <end position="226"/>
    </location>
</feature>
<reference evidence="2" key="1">
    <citation type="submission" date="2022-03" db="EMBL/GenBank/DDBJ databases">
        <authorList>
            <person name="Tunstrom K."/>
        </authorList>
    </citation>
    <scope>NUCLEOTIDE SEQUENCE</scope>
</reference>
<dbReference type="AlphaFoldDB" id="A0AAU9V4A1"/>
<proteinExistence type="predicted"/>
<keyword evidence="3" id="KW-1185">Reference proteome</keyword>
<evidence type="ECO:0000313" key="2">
    <source>
        <dbReference type="EMBL" id="CAH2103880.1"/>
    </source>
</evidence>
<protein>
    <submittedName>
        <fullName evidence="2">Uncharacterized protein</fullName>
    </submittedName>
</protein>
<organism evidence="2 3">
    <name type="scientific">Euphydryas editha</name>
    <name type="common">Edith's checkerspot</name>
    <dbReference type="NCBI Taxonomy" id="104508"/>
    <lineage>
        <taxon>Eukaryota</taxon>
        <taxon>Metazoa</taxon>
        <taxon>Ecdysozoa</taxon>
        <taxon>Arthropoda</taxon>
        <taxon>Hexapoda</taxon>
        <taxon>Insecta</taxon>
        <taxon>Pterygota</taxon>
        <taxon>Neoptera</taxon>
        <taxon>Endopterygota</taxon>
        <taxon>Lepidoptera</taxon>
        <taxon>Glossata</taxon>
        <taxon>Ditrysia</taxon>
        <taxon>Papilionoidea</taxon>
        <taxon>Nymphalidae</taxon>
        <taxon>Nymphalinae</taxon>
        <taxon>Euphydryas</taxon>
    </lineage>
</organism>
<dbReference type="EMBL" id="CAKOGL010000026">
    <property type="protein sequence ID" value="CAH2103880.1"/>
    <property type="molecule type" value="Genomic_DNA"/>
</dbReference>
<dbReference type="Proteomes" id="UP001153954">
    <property type="component" value="Unassembled WGS sequence"/>
</dbReference>
<evidence type="ECO:0000256" key="1">
    <source>
        <dbReference type="SAM" id="MobiDB-lite"/>
    </source>
</evidence>
<feature type="region of interest" description="Disordered" evidence="1">
    <location>
        <begin position="90"/>
        <end position="124"/>
    </location>
</feature>
<feature type="region of interest" description="Disordered" evidence="1">
    <location>
        <begin position="205"/>
        <end position="228"/>
    </location>
</feature>
<gene>
    <name evidence="2" type="ORF">EEDITHA_LOCUS18337</name>
</gene>
<comment type="caution">
    <text evidence="2">The sequence shown here is derived from an EMBL/GenBank/DDBJ whole genome shotgun (WGS) entry which is preliminary data.</text>
</comment>
<name>A0AAU9V4A1_EUPED</name>
<accession>A0AAU9V4A1</accession>